<evidence type="ECO:0000313" key="2">
    <source>
        <dbReference type="Proteomes" id="UP000235406"/>
    </source>
</evidence>
<dbReference type="Proteomes" id="UP000235406">
    <property type="component" value="Unassembled WGS sequence"/>
</dbReference>
<comment type="caution">
    <text evidence="1">The sequence shown here is derived from an EMBL/GenBank/DDBJ whole genome shotgun (WGS) entry which is preliminary data.</text>
</comment>
<accession>A0A2N7KKH1</accession>
<name>A0A2N7KKH1_9VIBR</name>
<evidence type="ECO:0000313" key="1">
    <source>
        <dbReference type="EMBL" id="PMM76824.1"/>
    </source>
</evidence>
<sequence>MKSFIYNSKMNELELLKLLTQFIIYNLNKSKNSTEFFNILQKSNIQTVLDKNKNLVFNVNNDKNKLIKSFKIDDFNSPDITKKSFIERFRDFFESLELLHADSERNPKQAKIRSSKLLKWKDEHGNTYFYLDNGFVA</sequence>
<dbReference type="EMBL" id="MCZK01000021">
    <property type="protein sequence ID" value="PMM76824.1"/>
    <property type="molecule type" value="Genomic_DNA"/>
</dbReference>
<organism evidence="1 2">
    <name type="scientific">Vibrio lentus</name>
    <dbReference type="NCBI Taxonomy" id="136468"/>
    <lineage>
        <taxon>Bacteria</taxon>
        <taxon>Pseudomonadati</taxon>
        <taxon>Pseudomonadota</taxon>
        <taxon>Gammaproteobacteria</taxon>
        <taxon>Vibrionales</taxon>
        <taxon>Vibrionaceae</taxon>
        <taxon>Vibrio</taxon>
    </lineage>
</organism>
<gene>
    <name evidence="1" type="ORF">BCT49_21995</name>
</gene>
<reference evidence="2" key="1">
    <citation type="submission" date="2016-07" db="EMBL/GenBank/DDBJ databases">
        <title>Nontailed viruses are major unrecognized killers of bacteria in the ocean.</title>
        <authorList>
            <person name="Kauffman K."/>
            <person name="Hussain F."/>
            <person name="Yang J."/>
            <person name="Arevalo P."/>
            <person name="Brown J."/>
            <person name="Cutler M."/>
            <person name="Kelly L."/>
            <person name="Polz M.F."/>
        </authorList>
    </citation>
    <scope>NUCLEOTIDE SEQUENCE [LARGE SCALE GENOMIC DNA]</scope>
    <source>
        <strain evidence="2">10N.261.46.F8</strain>
    </source>
</reference>
<proteinExistence type="predicted"/>
<protein>
    <submittedName>
        <fullName evidence="1">Uncharacterized protein</fullName>
    </submittedName>
</protein>
<dbReference type="AlphaFoldDB" id="A0A2N7KKH1"/>